<proteinExistence type="predicted"/>
<protein>
    <recommendedName>
        <fullName evidence="4">Guanylate cyclase domain-containing protein</fullName>
    </recommendedName>
</protein>
<dbReference type="OrthoDB" id="194468at2759"/>
<accession>A0A814R1B4</accession>
<dbReference type="GO" id="GO:0005737">
    <property type="term" value="C:cytoplasm"/>
    <property type="evidence" value="ECO:0007669"/>
    <property type="project" value="TreeGrafter"/>
</dbReference>
<dbReference type="Pfam" id="PF13191">
    <property type="entry name" value="AAA_16"/>
    <property type="match status" value="1"/>
</dbReference>
<evidence type="ECO:0000313" key="5">
    <source>
        <dbReference type="EMBL" id="CAF1127197.1"/>
    </source>
</evidence>
<keyword evidence="2" id="KW-0067">ATP-binding</keyword>
<dbReference type="PROSITE" id="PS50125">
    <property type="entry name" value="GUANYLATE_CYCLASE_2"/>
    <property type="match status" value="1"/>
</dbReference>
<reference evidence="5" key="1">
    <citation type="submission" date="2021-02" db="EMBL/GenBank/DDBJ databases">
        <authorList>
            <person name="Nowell W R."/>
        </authorList>
    </citation>
    <scope>NUCLEOTIDE SEQUENCE</scope>
</reference>
<dbReference type="GO" id="GO:0004016">
    <property type="term" value="F:adenylate cyclase activity"/>
    <property type="evidence" value="ECO:0007669"/>
    <property type="project" value="TreeGrafter"/>
</dbReference>
<dbReference type="InterPro" id="IPR001054">
    <property type="entry name" value="A/G_cyclase"/>
</dbReference>
<keyword evidence="1" id="KW-0547">Nucleotide-binding</keyword>
<dbReference type="Gene3D" id="3.40.50.300">
    <property type="entry name" value="P-loop containing nucleotide triphosphate hydrolases"/>
    <property type="match status" value="1"/>
</dbReference>
<evidence type="ECO:0000313" key="6">
    <source>
        <dbReference type="Proteomes" id="UP000663882"/>
    </source>
</evidence>
<organism evidence="5 6">
    <name type="scientific">Rotaria sordida</name>
    <dbReference type="NCBI Taxonomy" id="392033"/>
    <lineage>
        <taxon>Eukaryota</taxon>
        <taxon>Metazoa</taxon>
        <taxon>Spiralia</taxon>
        <taxon>Gnathifera</taxon>
        <taxon>Rotifera</taxon>
        <taxon>Eurotatoria</taxon>
        <taxon>Bdelloidea</taxon>
        <taxon>Philodinida</taxon>
        <taxon>Philodinidae</taxon>
        <taxon>Rotaria</taxon>
    </lineage>
</organism>
<dbReference type="InterPro" id="IPR029787">
    <property type="entry name" value="Nucleotide_cyclase"/>
</dbReference>
<dbReference type="PANTHER" id="PTHR16305">
    <property type="entry name" value="TESTICULAR SOLUBLE ADENYLYL CYCLASE"/>
    <property type="match status" value="1"/>
</dbReference>
<dbReference type="InterPro" id="IPR041664">
    <property type="entry name" value="AAA_16"/>
</dbReference>
<evidence type="ECO:0000256" key="2">
    <source>
        <dbReference type="ARBA" id="ARBA00022840"/>
    </source>
</evidence>
<dbReference type="GO" id="GO:0009190">
    <property type="term" value="P:cyclic nucleotide biosynthetic process"/>
    <property type="evidence" value="ECO:0007669"/>
    <property type="project" value="InterPro"/>
</dbReference>
<comment type="caution">
    <text evidence="5">The sequence shown here is derived from an EMBL/GenBank/DDBJ whole genome shotgun (WGS) entry which is preliminary data.</text>
</comment>
<dbReference type="InterPro" id="IPR027417">
    <property type="entry name" value="P-loop_NTPase"/>
</dbReference>
<keyword evidence="3" id="KW-0456">Lyase</keyword>
<dbReference type="GO" id="GO:0005524">
    <property type="term" value="F:ATP binding"/>
    <property type="evidence" value="ECO:0007669"/>
    <property type="project" value="UniProtKB-KW"/>
</dbReference>
<evidence type="ECO:0000259" key="4">
    <source>
        <dbReference type="PROSITE" id="PS50125"/>
    </source>
</evidence>
<dbReference type="EMBL" id="CAJNOO010001278">
    <property type="protein sequence ID" value="CAF1127197.1"/>
    <property type="molecule type" value="Genomic_DNA"/>
</dbReference>
<evidence type="ECO:0000256" key="3">
    <source>
        <dbReference type="ARBA" id="ARBA00023239"/>
    </source>
</evidence>
<dbReference type="CDD" id="cd07302">
    <property type="entry name" value="CHD"/>
    <property type="match status" value="1"/>
</dbReference>
<dbReference type="Gene3D" id="3.30.70.1230">
    <property type="entry name" value="Nucleotide cyclase"/>
    <property type="match status" value="1"/>
</dbReference>
<dbReference type="Proteomes" id="UP000663882">
    <property type="component" value="Unassembled WGS sequence"/>
</dbReference>
<dbReference type="PANTHER" id="PTHR16305:SF28">
    <property type="entry name" value="GUANYLATE CYCLASE DOMAIN-CONTAINING PROTEIN"/>
    <property type="match status" value="1"/>
</dbReference>
<dbReference type="FunFam" id="3.30.70.1230:FF:000017">
    <property type="entry name" value="Adenylate cyclase type 10"/>
    <property type="match status" value="1"/>
</dbReference>
<dbReference type="SUPFAM" id="SSF55073">
    <property type="entry name" value="Nucleotide cyclase"/>
    <property type="match status" value="1"/>
</dbReference>
<dbReference type="SUPFAM" id="SSF52540">
    <property type="entry name" value="P-loop containing nucleoside triphosphate hydrolases"/>
    <property type="match status" value="1"/>
</dbReference>
<dbReference type="GO" id="GO:0035556">
    <property type="term" value="P:intracellular signal transduction"/>
    <property type="evidence" value="ECO:0007669"/>
    <property type="project" value="InterPro"/>
</dbReference>
<name>A0A814R1B4_9BILA</name>
<feature type="domain" description="Guanylate cyclase" evidence="4">
    <location>
        <begin position="354"/>
        <end position="431"/>
    </location>
</feature>
<gene>
    <name evidence="5" type="ORF">RFH988_LOCUS20670</name>
</gene>
<evidence type="ECO:0000256" key="1">
    <source>
        <dbReference type="ARBA" id="ARBA00022741"/>
    </source>
</evidence>
<sequence>MNQKLPPNINQQLKFQQIKDLKLLAGGGTIDDNQDLLRNGATSDRSLLNMIGAGSIIELLEPGDRIMSDRGFASDPQHSHLRLIHPPFLQGKSQLSPKKEYIHEKFTAEHDDEDIEIPLRSSNHQTEMVGQGPSNTITTAISKRLTPPNKIRETVPIRKILSHYIRLHGRRNDIPKDNDSSDSYSVMSVDSIEPNDSNEILKKPKIFNQYSPGKKFFNIKNTPKTSFKLDIGDTNIKDFLSVSSTPNRKQGHLIRRIDLTEEQSMKLRPSAFLNFEEYDILDLSTFIIKPVRNQESLDQLSELRLINICFINIILTDYKIKQLPFKLQTVIDCCAEQISITNGLLTKVFMFDKGLSLLCAFGMPGYKHPDDAERALKFGFLITQRLEKLNFVARVSTGVSTGQTFCGVLGHPLRCEYTVIGRKVNMAARLMVNYPGIVSCDDETYHKAHLEERYFELLPTVPLKGLTVSTSMRRYKGQDDDQNNMSVFVFPIINREDEWNIILEYIEEVMKHSCTTIHCIFLTGSTGVGRSRLLAHINEELMYDTQNIRRVSYNASFEHVQLFGYTLKQLFKKLLYTELQESDTLVKVLKSLLPNHEKYLYLLRPFFDKLSVDIDKLTGILKRKMLEEIIRELIINATDPTYEIFNYQPQPTIFIIDDAQYIDKESWQYLNLLGSAPTSLLVMAMRDPTLNDDELHTRMITLRDLPTTKHIQLMGLDNRYLSTLACQAMFVQRIPKDLEILITRKSDKGHPQNVIQLLSDLLSNQIIRIETINNDDNLNDGYIEGIQKYLWKRVVKHDSATGNIKILFEYVEPQLCRICDPDRNKFWTYTTVIENINAHVKIDKLRDFEKRIAKISSLFTKKISKRIIVHAITNYDIHTNEMLNVHQYHLNNNKNYTAGLNADLLKINSAFSQLYRAQIFECAWLDFEARKNSNIARLLQEKNMTPICCCSENTTRQIENCRMYTFKDPTLKEATLATIIDQFQHDYSSKMALFIESKNHLCKSCGGDSDSLIFLTPVQSMKLGMSILDTFHERKLKQLNQRLQYMILNHLSIQQTYNKLNNDDIKIDDNQLSLIELKKNSSFNNDNRKENNLIQNFYQKFYQQEFNEKRKYFQQLRHKMKHVDNLTKNTRPLSSFSPMAIGGRKDTIEGETYAKIPFHLQENRLTHSDSPIRTIYPIQSSIETTQNISINDKKNNLSKKFGKISSKNNHYYESNLDINKQTKNRLIINRFRLFTRRLFKFRRKRSLNYVKIFNQSQNLNQNNNHMIIEQVSKITIEQILNRQWAQAFENKKFEKKILLLKLNTEKSTCSSLSIADENYSYSIDSIHTFCQSNKQLNNQIQQTSETQISNHLTTIYGLNQTIEPLKCELELNSSHNVHDVNKIALHTHTNHHSLDQNKYIHIKNSSYNYDLSQKIFPHSETIEIPLMNNAIDERKEIIHQQEHFSNKQSRSRVDGNQNILQHLPYGKNKRLFTKDIMSEAEHLIKHLHLSHQTDYDSTSTVLRQSIISHDNESNEKSSKKIFINEDILSINERLYINFTETCPLFLLKEGIDHRFEFLDFAPDLYIRQQFHPLNHDEFILNNTETQIKQINNTNTINTQLFSNKIPQKIHQTTEIEYNQRNCRCNYLLVEIYRLLIKLWDQSSNIEKVLYYSLELARVELTRTNYYESKIILQNILEQLEKERNYLNLPSFFEPQIYDLLSESVYRMRKNDEAFLYVVYGLKILNVQLMDFRSRDSSKLKSQCKQLRHTLIRTLIRPIINKKLSDNEIIQKYFTGKLLFRAGQCARRHGQLLFAYFCVLNATLSLIQCHSILTSYEHCQSLTLLAELSHDLKRMEDCDLFVQAIIKYIEPINIGYETIAIKSNWLSMTWNLYRGKIDRALNDSYKIKDLLNKIGAYENLMSVATYSLQAALIGRREEVIRDLIDIIDNESNRPLKYENRLWSFILALETFVELNIEYDENLLNEIALAIDYVLEHLEKKTSTPGDIHKFLTMVFYAQATLVECYTKIVKLDRANQHYMRAIKFGMSLKEWTFRVCNGMLKLAIYEIYECTKWLIDTRISILPNEIHEHLIINHMYDISKHFKLLRPRYLMCLALKLLITGYQRSAKTQFANAIRLANDLELDSERKHIEMTRKQIFKKQTTIPKMSCCRHTQTQTQTQTQTYFLPVSSTRYLLMNLLGEQNASVSS</sequence>